<evidence type="ECO:0000256" key="2">
    <source>
        <dbReference type="ARBA" id="ARBA00022475"/>
    </source>
</evidence>
<dbReference type="Gene3D" id="3.40.50.300">
    <property type="entry name" value="P-loop containing nucleotide triphosphate hydrolases"/>
    <property type="match status" value="1"/>
</dbReference>
<organism evidence="8 9">
    <name type="scientific">Microlunatus endophyticus</name>
    <dbReference type="NCBI Taxonomy" id="1716077"/>
    <lineage>
        <taxon>Bacteria</taxon>
        <taxon>Bacillati</taxon>
        <taxon>Actinomycetota</taxon>
        <taxon>Actinomycetes</taxon>
        <taxon>Propionibacteriales</taxon>
        <taxon>Propionibacteriaceae</taxon>
        <taxon>Microlunatus</taxon>
    </lineage>
</organism>
<dbReference type="EMBL" id="BMMZ01000014">
    <property type="protein sequence ID" value="GGL79093.1"/>
    <property type="molecule type" value="Genomic_DNA"/>
</dbReference>
<evidence type="ECO:0000256" key="6">
    <source>
        <dbReference type="SAM" id="Phobius"/>
    </source>
</evidence>
<comment type="subcellular location">
    <subcellularLocation>
        <location evidence="1">Cell membrane</location>
        <topology evidence="1">Multi-pass membrane protein</topology>
    </subcellularLocation>
</comment>
<dbReference type="InterPro" id="IPR051539">
    <property type="entry name" value="T4SS-coupling_protein"/>
</dbReference>
<proteinExistence type="predicted"/>
<dbReference type="AlphaFoldDB" id="A0A917SGS4"/>
<protein>
    <recommendedName>
        <fullName evidence="7">TraD/TraG TraM recognition site domain-containing protein</fullName>
    </recommendedName>
</protein>
<feature type="transmembrane region" description="Helical" evidence="6">
    <location>
        <begin position="59"/>
        <end position="78"/>
    </location>
</feature>
<dbReference type="Proteomes" id="UP000613840">
    <property type="component" value="Unassembled WGS sequence"/>
</dbReference>
<evidence type="ECO:0000313" key="9">
    <source>
        <dbReference type="Proteomes" id="UP000613840"/>
    </source>
</evidence>
<keyword evidence="5 6" id="KW-0472">Membrane</keyword>
<dbReference type="InterPro" id="IPR027417">
    <property type="entry name" value="P-loop_NTPase"/>
</dbReference>
<keyword evidence="2" id="KW-1003">Cell membrane</keyword>
<evidence type="ECO:0000313" key="8">
    <source>
        <dbReference type="EMBL" id="GGL79093.1"/>
    </source>
</evidence>
<dbReference type="GO" id="GO:0005886">
    <property type="term" value="C:plasma membrane"/>
    <property type="evidence" value="ECO:0007669"/>
    <property type="project" value="UniProtKB-SubCell"/>
</dbReference>
<accession>A0A917SGS4</accession>
<reference evidence="8" key="2">
    <citation type="submission" date="2020-09" db="EMBL/GenBank/DDBJ databases">
        <authorList>
            <person name="Sun Q."/>
            <person name="Zhou Y."/>
        </authorList>
    </citation>
    <scope>NUCLEOTIDE SEQUENCE</scope>
    <source>
        <strain evidence="8">CGMCC 4.7306</strain>
    </source>
</reference>
<evidence type="ECO:0000259" key="7">
    <source>
        <dbReference type="Pfam" id="PF12696"/>
    </source>
</evidence>
<dbReference type="PANTHER" id="PTHR37937">
    <property type="entry name" value="CONJUGATIVE TRANSFER: DNA TRANSPORT"/>
    <property type="match status" value="1"/>
</dbReference>
<evidence type="ECO:0000256" key="3">
    <source>
        <dbReference type="ARBA" id="ARBA00022692"/>
    </source>
</evidence>
<feature type="domain" description="TraD/TraG TraM recognition site" evidence="7">
    <location>
        <begin position="414"/>
        <end position="534"/>
    </location>
</feature>
<name>A0A917SGS4_9ACTN</name>
<keyword evidence="4 6" id="KW-1133">Transmembrane helix</keyword>
<comment type="caution">
    <text evidence="8">The sequence shown here is derived from an EMBL/GenBank/DDBJ whole genome shotgun (WGS) entry which is preliminary data.</text>
</comment>
<keyword evidence="9" id="KW-1185">Reference proteome</keyword>
<keyword evidence="3 6" id="KW-0812">Transmembrane</keyword>
<dbReference type="PANTHER" id="PTHR37937:SF1">
    <property type="entry name" value="CONJUGATIVE TRANSFER: DNA TRANSPORT"/>
    <property type="match status" value="1"/>
</dbReference>
<evidence type="ECO:0000256" key="5">
    <source>
        <dbReference type="ARBA" id="ARBA00023136"/>
    </source>
</evidence>
<dbReference type="Pfam" id="PF12696">
    <property type="entry name" value="TraG-D_C"/>
    <property type="match status" value="1"/>
</dbReference>
<reference evidence="8" key="1">
    <citation type="journal article" date="2014" name="Int. J. Syst. Evol. Microbiol.">
        <title>Complete genome sequence of Corynebacterium casei LMG S-19264T (=DSM 44701T), isolated from a smear-ripened cheese.</title>
        <authorList>
            <consortium name="US DOE Joint Genome Institute (JGI-PGF)"/>
            <person name="Walter F."/>
            <person name="Albersmeier A."/>
            <person name="Kalinowski J."/>
            <person name="Ruckert C."/>
        </authorList>
    </citation>
    <scope>NUCLEOTIDE SEQUENCE</scope>
    <source>
        <strain evidence="8">CGMCC 4.7306</strain>
    </source>
</reference>
<dbReference type="InterPro" id="IPR032689">
    <property type="entry name" value="TraG-D_C"/>
</dbReference>
<evidence type="ECO:0000256" key="1">
    <source>
        <dbReference type="ARBA" id="ARBA00004651"/>
    </source>
</evidence>
<sequence length="593" mass="64196">MIGLLAVAMTPMVTGMGLAALSNVPDPAEGRQWLSVVAGLWHHPGTVGRLLNLSVAPSLFWFLTTLLIIVVGGGYRWFAIMAYRYLAPTGSGFASRADLARELSTATCRKRARTTRPDLDRRARRLAGASDVGIPLHRSAVGHDPLWLPLENATGVIAPQQSGKTLMDLIHKVIAAPGGLIVTSTKLDLFLLTAKARERRSSPVQVLDLTGSSHWPSTVRWNPTRGCITVKDAKRRAQALLRATTGDGYDGQAGNHAFFERRAVDILTAYLLAAGISGAPLDDFVGWCQNDLDTEAADILRAWPQYAAVRRTLQQAQAVVEETRSGIWETIRDAIACLTDPDVTTSALPRAGEPGFDPADFVRSGGTVYVIGSEDDAASQAPLITAYVQDVLDTARRLAIADSNTTGRERLAPPFTAVLDEVASICPLPDLPDTLSDSAGRGVLVHYALQSPAQAQSRWGKKAGTLFDNTTALTIFGGLKSEDTLKWASLLAGRRLEERRSRQNGRGFTDPGTIHIGVERTDILEPAAVRQLPRGRALLIMRSMPAAIVRLVPAWKRADWKQLQADAQVIRSGQVTELTNEPTRSLVRELAAR</sequence>
<evidence type="ECO:0000256" key="4">
    <source>
        <dbReference type="ARBA" id="ARBA00022989"/>
    </source>
</evidence>
<dbReference type="SUPFAM" id="SSF52540">
    <property type="entry name" value="P-loop containing nucleoside triphosphate hydrolases"/>
    <property type="match status" value="1"/>
</dbReference>
<gene>
    <name evidence="8" type="ORF">GCM10011575_41830</name>
</gene>
<dbReference type="CDD" id="cd01127">
    <property type="entry name" value="TrwB_TraG_TraD_VirD4"/>
    <property type="match status" value="1"/>
</dbReference>